<dbReference type="EMBL" id="SNYK01000007">
    <property type="protein sequence ID" value="TDQ37535.1"/>
    <property type="molecule type" value="Genomic_DNA"/>
</dbReference>
<reference evidence="1 2" key="1">
    <citation type="submission" date="2019-03" db="EMBL/GenBank/DDBJ databases">
        <title>Genomic Encyclopedia of Type Strains, Phase IV (KMG-IV): sequencing the most valuable type-strain genomes for metagenomic binning, comparative biology and taxonomic classification.</title>
        <authorList>
            <person name="Goeker M."/>
        </authorList>
    </citation>
    <scope>NUCLEOTIDE SEQUENCE [LARGE SCALE GENOMIC DNA]</scope>
    <source>
        <strain evidence="1 2">DSM 28679</strain>
    </source>
</reference>
<sequence length="103" mass="11424">MSNQELRATWQQRIEQHQASGLSIKQFAEQNALNYHQFCYWRKKFADEQQAGAAGFARVTRRHDLSAGQPGGHGLCIHLAGGLSITGIGHDNLGVLLSLLRQL</sequence>
<dbReference type="NCBIfam" id="NF047593">
    <property type="entry name" value="IS66_ISAeme5_TnpA"/>
    <property type="match status" value="1"/>
</dbReference>
<dbReference type="AlphaFoldDB" id="A0A4R6TZV3"/>
<evidence type="ECO:0000313" key="1">
    <source>
        <dbReference type="EMBL" id="TDQ37535.1"/>
    </source>
</evidence>
<evidence type="ECO:0008006" key="3">
    <source>
        <dbReference type="Google" id="ProtNLM"/>
    </source>
</evidence>
<keyword evidence="2" id="KW-1185">Reference proteome</keyword>
<dbReference type="RefSeq" id="WP_101495667.1">
    <property type="nucleotide sequence ID" value="NZ_LNJZ01000002.1"/>
</dbReference>
<dbReference type="OrthoDB" id="5769209at2"/>
<dbReference type="Proteomes" id="UP000294575">
    <property type="component" value="Unassembled WGS sequence"/>
</dbReference>
<evidence type="ECO:0000313" key="2">
    <source>
        <dbReference type="Proteomes" id="UP000294575"/>
    </source>
</evidence>
<accession>A0A4R6TZV3</accession>
<comment type="caution">
    <text evidence="1">The sequence shown here is derived from an EMBL/GenBank/DDBJ whole genome shotgun (WGS) entry which is preliminary data.</text>
</comment>
<name>A0A4R6TZV3_9GAMM</name>
<protein>
    <recommendedName>
        <fullName evidence="3">Transposase</fullName>
    </recommendedName>
</protein>
<organism evidence="1 2">
    <name type="scientific">Thiopseudomonas denitrificans</name>
    <dbReference type="NCBI Taxonomy" id="1501432"/>
    <lineage>
        <taxon>Bacteria</taxon>
        <taxon>Pseudomonadati</taxon>
        <taxon>Pseudomonadota</taxon>
        <taxon>Gammaproteobacteria</taxon>
        <taxon>Pseudomonadales</taxon>
        <taxon>Pseudomonadaceae</taxon>
        <taxon>Thiopseudomonas</taxon>
    </lineage>
</organism>
<gene>
    <name evidence="1" type="ORF">DFQ45_10740</name>
</gene>
<proteinExistence type="predicted"/>